<evidence type="ECO:0000256" key="1">
    <source>
        <dbReference type="ARBA" id="ARBA00022630"/>
    </source>
</evidence>
<dbReference type="EMBL" id="JARMAB010000002">
    <property type="protein sequence ID" value="MED1201752.1"/>
    <property type="molecule type" value="Genomic_DNA"/>
</dbReference>
<dbReference type="RefSeq" id="WP_066263664.1">
    <property type="nucleotide sequence ID" value="NZ_JARMAB010000002.1"/>
</dbReference>
<accession>A0ABU6MEQ6</accession>
<dbReference type="Pfam" id="PF03358">
    <property type="entry name" value="FMN_red"/>
    <property type="match status" value="1"/>
</dbReference>
<keyword evidence="2" id="KW-0288">FMN</keyword>
<dbReference type="Gene3D" id="3.40.50.360">
    <property type="match status" value="1"/>
</dbReference>
<dbReference type="InterPro" id="IPR051796">
    <property type="entry name" value="ISF_SsuE-like"/>
</dbReference>
<dbReference type="InterPro" id="IPR005025">
    <property type="entry name" value="FMN_Rdtase-like_dom"/>
</dbReference>
<reference evidence="4 5" key="1">
    <citation type="submission" date="2023-03" db="EMBL/GenBank/DDBJ databases">
        <title>Bacillus Genome Sequencing.</title>
        <authorList>
            <person name="Dunlap C."/>
        </authorList>
    </citation>
    <scope>NUCLEOTIDE SEQUENCE [LARGE SCALE GENOMIC DNA]</scope>
    <source>
        <strain evidence="4 5">B-23453</strain>
    </source>
</reference>
<keyword evidence="1" id="KW-0285">Flavoprotein</keyword>
<keyword evidence="5" id="KW-1185">Reference proteome</keyword>
<dbReference type="InterPro" id="IPR029039">
    <property type="entry name" value="Flavoprotein-like_sf"/>
</dbReference>
<organism evidence="4 5">
    <name type="scientific">Heyndrickxia acidicola</name>
    <dbReference type="NCBI Taxonomy" id="209389"/>
    <lineage>
        <taxon>Bacteria</taxon>
        <taxon>Bacillati</taxon>
        <taxon>Bacillota</taxon>
        <taxon>Bacilli</taxon>
        <taxon>Bacillales</taxon>
        <taxon>Bacillaceae</taxon>
        <taxon>Heyndrickxia</taxon>
    </lineage>
</organism>
<evidence type="ECO:0000256" key="2">
    <source>
        <dbReference type="ARBA" id="ARBA00022643"/>
    </source>
</evidence>
<name>A0ABU6MEQ6_9BACI</name>
<evidence type="ECO:0000313" key="4">
    <source>
        <dbReference type="EMBL" id="MED1201752.1"/>
    </source>
</evidence>
<dbReference type="Proteomes" id="UP001341444">
    <property type="component" value="Unassembled WGS sequence"/>
</dbReference>
<evidence type="ECO:0000259" key="3">
    <source>
        <dbReference type="Pfam" id="PF03358"/>
    </source>
</evidence>
<proteinExistence type="predicted"/>
<evidence type="ECO:0000313" key="5">
    <source>
        <dbReference type="Proteomes" id="UP001341444"/>
    </source>
</evidence>
<protein>
    <submittedName>
        <fullName evidence="4">Flavodoxin family protein</fullName>
    </submittedName>
</protein>
<dbReference type="PANTHER" id="PTHR43278">
    <property type="entry name" value="NAD(P)H-DEPENDENT FMN-CONTAINING OXIDOREDUCTASE YWQN-RELATED"/>
    <property type="match status" value="1"/>
</dbReference>
<comment type="caution">
    <text evidence="4">The sequence shown here is derived from an EMBL/GenBank/DDBJ whole genome shotgun (WGS) entry which is preliminary data.</text>
</comment>
<gene>
    <name evidence="4" type="ORF">P4T90_01455</name>
</gene>
<dbReference type="SUPFAM" id="SSF52218">
    <property type="entry name" value="Flavoproteins"/>
    <property type="match status" value="1"/>
</dbReference>
<feature type="domain" description="NADPH-dependent FMN reductase-like" evidence="3">
    <location>
        <begin position="1"/>
        <end position="122"/>
    </location>
</feature>
<sequence>MKVLALYGSSRAGNSDYLTDTALEGIECTRIYLRDKKILPIDDGRHTEKGFLPVDDDYDYVITEMLKHDVVLFATPIYWYGMSGIMKNFVDRWSQSLRDSRYNFKEDIQGKQGYVLLTGGDQPRLKGLPLIQQFQYIFDFVGMSFNGYIIGEGNKPNDVKNDKTALFEAQQLNLHLKTLVN</sequence>
<dbReference type="PANTHER" id="PTHR43278:SF4">
    <property type="entry name" value="NAD(P)H-DEPENDENT FMN-CONTAINING OXIDOREDUCTASE YWQN-RELATED"/>
    <property type="match status" value="1"/>
</dbReference>